<dbReference type="CDD" id="cd11622">
    <property type="entry name" value="HR1_PKN_1"/>
    <property type="match status" value="1"/>
</dbReference>
<dbReference type="Proteomes" id="UP000887565">
    <property type="component" value="Unplaced"/>
</dbReference>
<protein>
    <submittedName>
        <fullName evidence="2">Uncharacterized protein</fullName>
    </submittedName>
</protein>
<dbReference type="OMA" id="MIAQICA"/>
<dbReference type="InterPro" id="IPR037313">
    <property type="entry name" value="PKN_HR1_1"/>
</dbReference>
<evidence type="ECO:0000313" key="1">
    <source>
        <dbReference type="Proteomes" id="UP000887565"/>
    </source>
</evidence>
<sequence length="123" mass="14096">MVEVESSSTVSFLPEEIVQLGTKYGVAVDESCNDEPSFQRVVVELKKSIRGLIAKEMRLKEGYENLRRATKDRKHSDYLKRDLREISDRIDEMHSDVQTLDIYFTGAVCKYLDTSMIAQICAN</sequence>
<evidence type="ECO:0000313" key="2">
    <source>
        <dbReference type="WBParaSite" id="nRc.2.0.1.t09278-RA"/>
    </source>
</evidence>
<name>A0A915I565_ROMCU</name>
<dbReference type="WBParaSite" id="nRc.2.0.1.t09278-RA">
    <property type="protein sequence ID" value="nRc.2.0.1.t09278-RA"/>
    <property type="gene ID" value="nRc.2.0.1.g09278"/>
</dbReference>
<dbReference type="InterPro" id="IPR036274">
    <property type="entry name" value="HR1_rpt_sf"/>
</dbReference>
<dbReference type="SUPFAM" id="SSF46585">
    <property type="entry name" value="HR1 repeat"/>
    <property type="match status" value="1"/>
</dbReference>
<keyword evidence="1" id="KW-1185">Reference proteome</keyword>
<reference evidence="2" key="1">
    <citation type="submission" date="2022-11" db="UniProtKB">
        <authorList>
            <consortium name="WormBaseParasite"/>
        </authorList>
    </citation>
    <scope>IDENTIFICATION</scope>
</reference>
<organism evidence="1 2">
    <name type="scientific">Romanomermis culicivorax</name>
    <name type="common">Nematode worm</name>
    <dbReference type="NCBI Taxonomy" id="13658"/>
    <lineage>
        <taxon>Eukaryota</taxon>
        <taxon>Metazoa</taxon>
        <taxon>Ecdysozoa</taxon>
        <taxon>Nematoda</taxon>
        <taxon>Enoplea</taxon>
        <taxon>Dorylaimia</taxon>
        <taxon>Mermithida</taxon>
        <taxon>Mermithoidea</taxon>
        <taxon>Mermithidae</taxon>
        <taxon>Romanomermis</taxon>
    </lineage>
</organism>
<dbReference type="GO" id="GO:0004674">
    <property type="term" value="F:protein serine/threonine kinase activity"/>
    <property type="evidence" value="ECO:0007669"/>
    <property type="project" value="InterPro"/>
</dbReference>
<dbReference type="AlphaFoldDB" id="A0A915I565"/>
<accession>A0A915I565</accession>
<dbReference type="Gene3D" id="1.10.287.160">
    <property type="entry name" value="HR1 repeat"/>
    <property type="match status" value="1"/>
</dbReference>
<dbReference type="GO" id="GO:0031267">
    <property type="term" value="F:small GTPase binding"/>
    <property type="evidence" value="ECO:0007669"/>
    <property type="project" value="InterPro"/>
</dbReference>
<proteinExistence type="predicted"/>